<dbReference type="EMBL" id="DXCH01000277">
    <property type="protein sequence ID" value="HIZ08293.1"/>
    <property type="molecule type" value="Genomic_DNA"/>
</dbReference>
<organism evidence="1 2">
    <name type="scientific">Candidatus Eubacterium avistercoris</name>
    <dbReference type="NCBI Taxonomy" id="2838567"/>
    <lineage>
        <taxon>Bacteria</taxon>
        <taxon>Bacillati</taxon>
        <taxon>Bacillota</taxon>
        <taxon>Clostridia</taxon>
        <taxon>Eubacteriales</taxon>
        <taxon>Eubacteriaceae</taxon>
        <taxon>Eubacterium</taxon>
    </lineage>
</organism>
<proteinExistence type="predicted"/>
<dbReference type="Proteomes" id="UP000824024">
    <property type="component" value="Unassembled WGS sequence"/>
</dbReference>
<evidence type="ECO:0000313" key="1">
    <source>
        <dbReference type="EMBL" id="HIZ08293.1"/>
    </source>
</evidence>
<dbReference type="AlphaFoldDB" id="A0A9D2IH94"/>
<sequence>MKSEEFHVPSEYEKALEYFENDVKTGRDLNKYLSEAILQPAKSDELLYDWNIVHFHLTKRFREDGFAKRSDFCSSGGKY</sequence>
<evidence type="ECO:0000313" key="2">
    <source>
        <dbReference type="Proteomes" id="UP000824024"/>
    </source>
</evidence>
<reference evidence="1" key="1">
    <citation type="journal article" date="2021" name="PeerJ">
        <title>Extensive microbial diversity within the chicken gut microbiome revealed by metagenomics and culture.</title>
        <authorList>
            <person name="Gilroy R."/>
            <person name="Ravi A."/>
            <person name="Getino M."/>
            <person name="Pursley I."/>
            <person name="Horton D.L."/>
            <person name="Alikhan N.F."/>
            <person name="Baker D."/>
            <person name="Gharbi K."/>
            <person name="Hall N."/>
            <person name="Watson M."/>
            <person name="Adriaenssens E.M."/>
            <person name="Foster-Nyarko E."/>
            <person name="Jarju S."/>
            <person name="Secka A."/>
            <person name="Antonio M."/>
            <person name="Oren A."/>
            <person name="Chaudhuri R.R."/>
            <person name="La Ragione R."/>
            <person name="Hildebrand F."/>
            <person name="Pallen M.J."/>
        </authorList>
    </citation>
    <scope>NUCLEOTIDE SEQUENCE</scope>
    <source>
        <strain evidence="1">CHK192-9172</strain>
    </source>
</reference>
<accession>A0A9D2IH94</accession>
<gene>
    <name evidence="1" type="ORF">IAA08_10220</name>
</gene>
<reference evidence="1" key="2">
    <citation type="submission" date="2021-04" db="EMBL/GenBank/DDBJ databases">
        <authorList>
            <person name="Gilroy R."/>
        </authorList>
    </citation>
    <scope>NUCLEOTIDE SEQUENCE</scope>
    <source>
        <strain evidence="1">CHK192-9172</strain>
    </source>
</reference>
<comment type="caution">
    <text evidence="1">The sequence shown here is derived from an EMBL/GenBank/DDBJ whole genome shotgun (WGS) entry which is preliminary data.</text>
</comment>
<name>A0A9D2IH94_9FIRM</name>
<protein>
    <submittedName>
        <fullName evidence="1">Uncharacterized protein</fullName>
    </submittedName>
</protein>